<dbReference type="GO" id="GO:0015485">
    <property type="term" value="F:cholesterol binding"/>
    <property type="evidence" value="ECO:0007669"/>
    <property type="project" value="InterPro"/>
</dbReference>
<keyword evidence="2" id="KW-0732">Signal</keyword>
<dbReference type="KEGG" id="cly:Celly_2830"/>
<sequence>MKQMHSYRSKTNLLMFLFLLASVLSCSKDDDSQQKNNESEKSSFNAVLAVGEDLEDPIQQQLEVSSTQSEQAITTTDDQGNSTVENWSCTTTTYDLKRESGGEDGFPLFSPNAKIIYPGSLLQGKTLKNTTPDVIAVGRAGGTVSYDLVNGNISSTVTVDVVSKSSIQDAMNQIIAASPDVTPANFTFEYEQVQSREALAISMGLDVKSAFVKAGASFDFKNGDDKNRILVKLKQTFYTMSMNLPTSKDDLFADTVTPEDLAKYVQEDNPATYISDVTYGRVYYMLIETSSSYQELNVAANASFGVFSTKVKAELEVDHLKELKNVNIKVIAFGGDTESTISTIGETNLSSLVSLLSKSANIGSGLPISYVVRSVNTNQIVGIQLATQYNETNCEPLFDNGEPIQTKHWRGNILNKMGGVGAAFERNKGEFILINTSGDKYMRSFNGALEGPFSVTDLFGGEYPFFTGDKDSGEFDGIGAIVNIRNNSKEDSIDNERQFLAVSKSGLQFKYASGNSWESFTSIADLSVEKINTIGDNPFGVSGIGAVLNVFYEVEDKETGYYKSSLHFFNKVGTKQTLFWSGSRYGKGGEISHSYDLTSTSSQYKNIPFTAIGAALRFDVGGSKKYIIFDITGTKYIVSSNNTGDYSPIFIL</sequence>
<name>F0RBJ7_CELLC</name>
<proteinExistence type="predicted"/>
<dbReference type="SUPFAM" id="SSF56978">
    <property type="entry name" value="Perfringolysin"/>
    <property type="match status" value="1"/>
</dbReference>
<dbReference type="EMBL" id="CP002534">
    <property type="protein sequence ID" value="ADY30647.1"/>
    <property type="molecule type" value="Genomic_DNA"/>
</dbReference>
<dbReference type="InterPro" id="IPR036359">
    <property type="entry name" value="Thiol_cytolysin_sf"/>
</dbReference>
<reference evidence="3 4" key="1">
    <citation type="journal article" date="2011" name="Stand. Genomic Sci.">
        <title>Complete genome sequence of Cellulophaga lytica type strain (LIM- 21).</title>
        <authorList>
            <person name="Pati A."/>
            <person name="Abt B."/>
            <person name="Teshima H."/>
            <person name="Nolan M."/>
            <person name="Lapidus A."/>
            <person name="Lucas S."/>
            <person name="Hammon N."/>
            <person name="Deshpande S."/>
            <person name="Cheng J.F."/>
            <person name="Tapia R."/>
            <person name="Han C."/>
            <person name="Goodwin L."/>
            <person name="Pitluck S."/>
            <person name="Liolios K."/>
            <person name="Pagani I."/>
            <person name="Mavromatis K."/>
            <person name="Ovchinikova G."/>
            <person name="Chen A."/>
            <person name="Palaniappan K."/>
            <person name="Land M."/>
            <person name="Hauser L."/>
            <person name="Jeffries C.D."/>
            <person name="Detter J.C."/>
            <person name="Brambilla E.M."/>
            <person name="Kannan K.P."/>
            <person name="Rohde M."/>
            <person name="Spring S."/>
            <person name="Goker M."/>
            <person name="Woyke T."/>
            <person name="Bristow J."/>
            <person name="Eisen J.A."/>
            <person name="Markowitz V."/>
            <person name="Hugenholtz P."/>
            <person name="Kyrpides N.C."/>
            <person name="Klenk H.P."/>
            <person name="Ivanova N."/>
        </authorList>
    </citation>
    <scope>NUCLEOTIDE SEQUENCE [LARGE SCALE GENOMIC DNA]</scope>
    <source>
        <strain evidence="4">ATCC 23178 / DSM 7489 / JCM 8516 / NBRC 14961 / NCIMB 1423 / VKM B-1433 / Cy l20</strain>
    </source>
</reference>
<dbReference type="Gene3D" id="3.30.1040.20">
    <property type="match status" value="1"/>
</dbReference>
<evidence type="ECO:0000256" key="1">
    <source>
        <dbReference type="SAM" id="MobiDB-lite"/>
    </source>
</evidence>
<feature type="chain" id="PRO_5003259191" evidence="2">
    <location>
        <begin position="28"/>
        <end position="652"/>
    </location>
</feature>
<dbReference type="OrthoDB" id="662759at2"/>
<evidence type="ECO:0000313" key="3">
    <source>
        <dbReference type="EMBL" id="ADY30647.1"/>
    </source>
</evidence>
<dbReference type="AlphaFoldDB" id="F0RBJ7"/>
<dbReference type="InterPro" id="IPR001869">
    <property type="entry name" value="Thiol_cytolysin"/>
</dbReference>
<dbReference type="RefSeq" id="WP_013622390.1">
    <property type="nucleotide sequence ID" value="NC_015167.1"/>
</dbReference>
<keyword evidence="4" id="KW-1185">Reference proteome</keyword>
<feature type="region of interest" description="Disordered" evidence="1">
    <location>
        <begin position="64"/>
        <end position="86"/>
    </location>
</feature>
<accession>F0RBJ7</accession>
<dbReference type="HOGENOM" id="CLU_417862_0_0_10"/>
<protein>
    <submittedName>
        <fullName evidence="3">Thiol-activated cytolysin</fullName>
    </submittedName>
</protein>
<dbReference type="Gene3D" id="3.40.30.40">
    <property type="entry name" value="Perfringolysin"/>
    <property type="match status" value="1"/>
</dbReference>
<dbReference type="Gene3D" id="3.90.840.10">
    <property type="entry name" value="Thiol-activated cytolysin superfamily/Thiol-activated cytolysin, alpha-beta domain"/>
    <property type="match status" value="1"/>
</dbReference>
<dbReference type="STRING" id="867900.Celly_2830"/>
<evidence type="ECO:0000256" key="2">
    <source>
        <dbReference type="SAM" id="SignalP"/>
    </source>
</evidence>
<organism evidence="3 4">
    <name type="scientific">Cellulophaga lytica (strain ATCC 23178 / DSM 7489 / JCM 8516 / NBRC 14961 / NCIMB 1423 / VKM B-1433 / Cy l20)</name>
    <dbReference type="NCBI Taxonomy" id="867900"/>
    <lineage>
        <taxon>Bacteria</taxon>
        <taxon>Pseudomonadati</taxon>
        <taxon>Bacteroidota</taxon>
        <taxon>Flavobacteriia</taxon>
        <taxon>Flavobacteriales</taxon>
        <taxon>Flavobacteriaceae</taxon>
        <taxon>Cellulophaga</taxon>
    </lineage>
</organism>
<evidence type="ECO:0000313" key="4">
    <source>
        <dbReference type="Proteomes" id="UP000007487"/>
    </source>
</evidence>
<dbReference type="eggNOG" id="ENOG502Z7ST">
    <property type="taxonomic scope" value="Bacteria"/>
</dbReference>
<dbReference type="PROSITE" id="PS51257">
    <property type="entry name" value="PROKAR_LIPOPROTEIN"/>
    <property type="match status" value="1"/>
</dbReference>
<dbReference type="Proteomes" id="UP000007487">
    <property type="component" value="Chromosome"/>
</dbReference>
<dbReference type="Pfam" id="PF01289">
    <property type="entry name" value="Thiol_cytolysin"/>
    <property type="match status" value="1"/>
</dbReference>
<feature type="signal peptide" evidence="2">
    <location>
        <begin position="1"/>
        <end position="27"/>
    </location>
</feature>
<gene>
    <name evidence="3" type="ordered locus">Celly_2830</name>
</gene>
<dbReference type="PRINTS" id="PR01400">
    <property type="entry name" value="TACYTOLYSIN"/>
</dbReference>
<dbReference type="InterPro" id="IPR036363">
    <property type="entry name" value="Thiol_cytolysin_ab_sf"/>
</dbReference>